<dbReference type="EMBL" id="QGKV02000297">
    <property type="protein sequence ID" value="KAF3611756.1"/>
    <property type="molecule type" value="Genomic_DNA"/>
</dbReference>
<feature type="region of interest" description="Disordered" evidence="1">
    <location>
        <begin position="1"/>
        <end position="61"/>
    </location>
</feature>
<dbReference type="Proteomes" id="UP000266723">
    <property type="component" value="Unassembled WGS sequence"/>
</dbReference>
<evidence type="ECO:0000313" key="2">
    <source>
        <dbReference type="EMBL" id="KAF3611756.1"/>
    </source>
</evidence>
<reference evidence="2 3" key="1">
    <citation type="journal article" date="2020" name="BMC Genomics">
        <title>Intraspecific diversification of the crop wild relative Brassica cretica Lam. using demographic model selection.</title>
        <authorList>
            <person name="Kioukis A."/>
            <person name="Michalopoulou V.A."/>
            <person name="Briers L."/>
            <person name="Pirintsos S."/>
            <person name="Studholme D.J."/>
            <person name="Pavlidis P."/>
            <person name="Sarris P.F."/>
        </authorList>
    </citation>
    <scope>NUCLEOTIDE SEQUENCE [LARGE SCALE GENOMIC DNA]</scope>
    <source>
        <strain evidence="3">cv. PFS-1207/04</strain>
    </source>
</reference>
<gene>
    <name evidence="2" type="ORF">DY000_02044410</name>
</gene>
<feature type="compositionally biased region" description="Basic and acidic residues" evidence="1">
    <location>
        <begin position="46"/>
        <end position="57"/>
    </location>
</feature>
<proteinExistence type="predicted"/>
<organism evidence="2 3">
    <name type="scientific">Brassica cretica</name>
    <name type="common">Mustard</name>
    <dbReference type="NCBI Taxonomy" id="69181"/>
    <lineage>
        <taxon>Eukaryota</taxon>
        <taxon>Viridiplantae</taxon>
        <taxon>Streptophyta</taxon>
        <taxon>Embryophyta</taxon>
        <taxon>Tracheophyta</taxon>
        <taxon>Spermatophyta</taxon>
        <taxon>Magnoliopsida</taxon>
        <taxon>eudicotyledons</taxon>
        <taxon>Gunneridae</taxon>
        <taxon>Pentapetalae</taxon>
        <taxon>rosids</taxon>
        <taxon>malvids</taxon>
        <taxon>Brassicales</taxon>
        <taxon>Brassicaceae</taxon>
        <taxon>Brassiceae</taxon>
        <taxon>Brassica</taxon>
    </lineage>
</organism>
<keyword evidence="3" id="KW-1185">Reference proteome</keyword>
<accession>A0ABQ7F823</accession>
<comment type="caution">
    <text evidence="2">The sequence shown here is derived from an EMBL/GenBank/DDBJ whole genome shotgun (WGS) entry which is preliminary data.</text>
</comment>
<evidence type="ECO:0000256" key="1">
    <source>
        <dbReference type="SAM" id="MobiDB-lite"/>
    </source>
</evidence>
<protein>
    <submittedName>
        <fullName evidence="2">Uncharacterized protein</fullName>
    </submittedName>
</protein>
<feature type="compositionally biased region" description="Basic and acidic residues" evidence="1">
    <location>
        <begin position="21"/>
        <end position="36"/>
    </location>
</feature>
<evidence type="ECO:0000313" key="3">
    <source>
        <dbReference type="Proteomes" id="UP000266723"/>
    </source>
</evidence>
<name>A0ABQ7F823_BRACR</name>
<sequence length="84" mass="9582">MTCRIMLKMPSGGPNFGRYINGRDQRYGPRTTEAHSKHASSRRSQRSPEDRGTRDEDCGAVMKVTKSTYYKGRRMDTKKGRGKP</sequence>